<evidence type="ECO:0000313" key="3">
    <source>
        <dbReference type="Proteomes" id="UP000314294"/>
    </source>
</evidence>
<keyword evidence="3" id="KW-1185">Reference proteome</keyword>
<evidence type="ECO:0000313" key="2">
    <source>
        <dbReference type="EMBL" id="TNN59239.1"/>
    </source>
</evidence>
<comment type="caution">
    <text evidence="2">The sequence shown here is derived from an EMBL/GenBank/DDBJ whole genome shotgun (WGS) entry which is preliminary data.</text>
</comment>
<dbReference type="Proteomes" id="UP000314294">
    <property type="component" value="Unassembled WGS sequence"/>
</dbReference>
<gene>
    <name evidence="2" type="ORF">EYF80_030524</name>
</gene>
<proteinExistence type="predicted"/>
<accession>A0A4Z2H0E8</accession>
<dbReference type="EMBL" id="SRLO01000360">
    <property type="protein sequence ID" value="TNN59239.1"/>
    <property type="molecule type" value="Genomic_DNA"/>
</dbReference>
<feature type="region of interest" description="Disordered" evidence="1">
    <location>
        <begin position="1"/>
        <end position="59"/>
    </location>
</feature>
<reference evidence="2 3" key="1">
    <citation type="submission" date="2019-03" db="EMBL/GenBank/DDBJ databases">
        <title>First draft genome of Liparis tanakae, snailfish: a comprehensive survey of snailfish specific genes.</title>
        <authorList>
            <person name="Kim W."/>
            <person name="Song I."/>
            <person name="Jeong J.-H."/>
            <person name="Kim D."/>
            <person name="Kim S."/>
            <person name="Ryu S."/>
            <person name="Song J.Y."/>
            <person name="Lee S.K."/>
        </authorList>
    </citation>
    <scope>NUCLEOTIDE SEQUENCE [LARGE SCALE GENOMIC DNA]</scope>
    <source>
        <tissue evidence="2">Muscle</tissue>
    </source>
</reference>
<protein>
    <submittedName>
        <fullName evidence="2">Uncharacterized protein</fullName>
    </submittedName>
</protein>
<dbReference type="AlphaFoldDB" id="A0A4Z2H0E8"/>
<evidence type="ECO:0000256" key="1">
    <source>
        <dbReference type="SAM" id="MobiDB-lite"/>
    </source>
</evidence>
<name>A0A4Z2H0E8_9TELE</name>
<sequence length="182" mass="20139">MRAADGKMSFSVLPPPKQHGVSEPQSNSEEGLCWVRESEGGGRKRSLGGEGKGGTLPPRCLVQEQPEQQQQWRRRWGERHRLAATHGTGSIRPPCEKLLLAGCPLSRLEYIVSVWARYPIGRNVNKERKFLYHGSHNKEERERSRAAGFPGLVQAEPENKLAVCHRLGVPGSTVGSSTSLSH</sequence>
<organism evidence="2 3">
    <name type="scientific">Liparis tanakae</name>
    <name type="common">Tanaka's snailfish</name>
    <dbReference type="NCBI Taxonomy" id="230148"/>
    <lineage>
        <taxon>Eukaryota</taxon>
        <taxon>Metazoa</taxon>
        <taxon>Chordata</taxon>
        <taxon>Craniata</taxon>
        <taxon>Vertebrata</taxon>
        <taxon>Euteleostomi</taxon>
        <taxon>Actinopterygii</taxon>
        <taxon>Neopterygii</taxon>
        <taxon>Teleostei</taxon>
        <taxon>Neoteleostei</taxon>
        <taxon>Acanthomorphata</taxon>
        <taxon>Eupercaria</taxon>
        <taxon>Perciformes</taxon>
        <taxon>Cottioidei</taxon>
        <taxon>Cottales</taxon>
        <taxon>Liparidae</taxon>
        <taxon>Liparis</taxon>
    </lineage>
</organism>